<dbReference type="Proteomes" id="UP000320176">
    <property type="component" value="Unassembled WGS sequence"/>
</dbReference>
<dbReference type="Pfam" id="PF05076">
    <property type="entry name" value="SUFU"/>
    <property type="match status" value="1"/>
</dbReference>
<keyword evidence="3" id="KW-1185">Reference proteome</keyword>
<accession>A0A5C6BCL2</accession>
<protein>
    <submittedName>
        <fullName evidence="2">Suppressor of fused protein (SUFU)</fullName>
    </submittedName>
</protein>
<dbReference type="AlphaFoldDB" id="A0A5C6BCL2"/>
<dbReference type="RefSeq" id="WP_146518297.1">
    <property type="nucleotide sequence ID" value="NZ_CP151726.1"/>
</dbReference>
<gene>
    <name evidence="2" type="ORF">Pla52n_07960</name>
</gene>
<comment type="caution">
    <text evidence="2">The sequence shown here is derived from an EMBL/GenBank/DDBJ whole genome shotgun (WGS) entry which is preliminary data.</text>
</comment>
<evidence type="ECO:0000313" key="3">
    <source>
        <dbReference type="Proteomes" id="UP000320176"/>
    </source>
</evidence>
<evidence type="ECO:0000313" key="2">
    <source>
        <dbReference type="EMBL" id="TWU08214.1"/>
    </source>
</evidence>
<feature type="domain" description="Suppressor of fused-like" evidence="1">
    <location>
        <begin position="194"/>
        <end position="364"/>
    </location>
</feature>
<reference evidence="2 3" key="1">
    <citation type="submission" date="2019-02" db="EMBL/GenBank/DDBJ databases">
        <title>Deep-cultivation of Planctomycetes and their phenomic and genomic characterization uncovers novel biology.</title>
        <authorList>
            <person name="Wiegand S."/>
            <person name="Jogler M."/>
            <person name="Boedeker C."/>
            <person name="Pinto D."/>
            <person name="Vollmers J."/>
            <person name="Rivas-Marin E."/>
            <person name="Kohn T."/>
            <person name="Peeters S.H."/>
            <person name="Heuer A."/>
            <person name="Rast P."/>
            <person name="Oberbeckmann S."/>
            <person name="Bunk B."/>
            <person name="Jeske O."/>
            <person name="Meyerdierks A."/>
            <person name="Storesund J.E."/>
            <person name="Kallscheuer N."/>
            <person name="Luecker S."/>
            <person name="Lage O.M."/>
            <person name="Pohl T."/>
            <person name="Merkel B.J."/>
            <person name="Hornburger P."/>
            <person name="Mueller R.-W."/>
            <person name="Bruemmer F."/>
            <person name="Labrenz M."/>
            <person name="Spormann A.M."/>
            <person name="Op Den Camp H."/>
            <person name="Overmann J."/>
            <person name="Amann R."/>
            <person name="Jetten M.S.M."/>
            <person name="Mascher T."/>
            <person name="Medema M.H."/>
            <person name="Devos D.P."/>
            <person name="Kaster A.-K."/>
            <person name="Ovreas L."/>
            <person name="Rohde M."/>
            <person name="Galperin M.Y."/>
            <person name="Jogler C."/>
        </authorList>
    </citation>
    <scope>NUCLEOTIDE SEQUENCE [LARGE SCALE GENOMIC DNA]</scope>
    <source>
        <strain evidence="2 3">Pla52n</strain>
    </source>
</reference>
<proteinExistence type="predicted"/>
<dbReference type="InterPro" id="IPR020941">
    <property type="entry name" value="SUFU-like_domain"/>
</dbReference>
<sequence>MSRNWFIRTHHGRVGPVSLRRLIRYAATARIISRTAVSHDGKTWIKASELPELHFHSVDECRWQVESDDETTEQDVDAPLSLRQLQRLARLGRLLPTHRVKAIGQDWMKAKRIFALKFTDPSIATADTKPEMAYHDADEQAIENVLLQLETGEDTDTLSERDRGETRRDEFVARFGVIAHRHDGLVPTPASDASPISVLQFEPRPGIDISGQRPFTTLVTDGMSDHLMSLPEGLNSPRVELMMYIDADETLAARGLYSRMLSFLADVPRLSGRAIGYGSVIGNGTPPRPIFADSQLDAFVFLVPPIESDFQIQQTLRLGEHPVQLLWVMPITRAEREIIEGQGIAAFCSLCDRGGASCLLQPTRPCYASGFTATTPQRRIGHRISVT</sequence>
<dbReference type="OrthoDB" id="255288at2"/>
<organism evidence="2 3">
    <name type="scientific">Stieleria varia</name>
    <dbReference type="NCBI Taxonomy" id="2528005"/>
    <lineage>
        <taxon>Bacteria</taxon>
        <taxon>Pseudomonadati</taxon>
        <taxon>Planctomycetota</taxon>
        <taxon>Planctomycetia</taxon>
        <taxon>Pirellulales</taxon>
        <taxon>Pirellulaceae</taxon>
        <taxon>Stieleria</taxon>
    </lineage>
</organism>
<dbReference type="EMBL" id="SJPN01000001">
    <property type="protein sequence ID" value="TWU08214.1"/>
    <property type="molecule type" value="Genomic_DNA"/>
</dbReference>
<name>A0A5C6BCL2_9BACT</name>
<evidence type="ECO:0000259" key="1">
    <source>
        <dbReference type="Pfam" id="PF05076"/>
    </source>
</evidence>